<evidence type="ECO:0000313" key="2">
    <source>
        <dbReference type="EMBL" id="CAB4538979.1"/>
    </source>
</evidence>
<dbReference type="InterPro" id="IPR050789">
    <property type="entry name" value="Diverse_Enzym_Activities"/>
</dbReference>
<sequence length="366" mass="39545">MLVTEPFEELVDRVEREAQEGFFHTGAQIVVTQAGETVLDMAAGHTHLHAPYETSTLSALYCTAKPLVAVAVLRLIAEDELSLGDRLGDVIPALSTPWIADRTIEQLLGHTAGLHVVNTILARILPERSREGWVYASEPPAGWRFGSDSAYSEFGAWFLLGRVIEELSEQPFDSYVRSAVLNPYGVDAEDLVLRIGPEQYAQYAPRISATLDLTMDRPIPLLAEVGPETAAEWNPAFGSYGTMSAMAAFYAGLLGDLKGANRVLPAELLSNAVTARMPITFDVTLDRDAGFGLGFMTPLSSHFFGDAPSDLAFGHAGQGGTSFAMADPEHDLVLAVLFNAGLDADTALSFRRVNLVDAIYRSLSLI</sequence>
<dbReference type="EMBL" id="CAFBMG010000068">
    <property type="protein sequence ID" value="CAB4903772.1"/>
    <property type="molecule type" value="Genomic_DNA"/>
</dbReference>
<accession>A0A6J7G5Y6</accession>
<evidence type="ECO:0000313" key="4">
    <source>
        <dbReference type="EMBL" id="CAB4903772.1"/>
    </source>
</evidence>
<dbReference type="Pfam" id="PF00144">
    <property type="entry name" value="Beta-lactamase"/>
    <property type="match status" value="1"/>
</dbReference>
<dbReference type="EMBL" id="CAEZYU010000025">
    <property type="protein sequence ID" value="CAB4736852.1"/>
    <property type="molecule type" value="Genomic_DNA"/>
</dbReference>
<protein>
    <submittedName>
        <fullName evidence="4">Unannotated protein</fullName>
    </submittedName>
</protein>
<name>A0A6J7G5Y6_9ZZZZ</name>
<evidence type="ECO:0000259" key="1">
    <source>
        <dbReference type="Pfam" id="PF00144"/>
    </source>
</evidence>
<dbReference type="InterPro" id="IPR012338">
    <property type="entry name" value="Beta-lactam/transpept-like"/>
</dbReference>
<gene>
    <name evidence="2" type="ORF">UFOPK1358_00912</name>
    <name evidence="3" type="ORF">UFOPK2766_00757</name>
    <name evidence="4" type="ORF">UFOPK3519_00977</name>
</gene>
<organism evidence="4">
    <name type="scientific">freshwater metagenome</name>
    <dbReference type="NCBI Taxonomy" id="449393"/>
    <lineage>
        <taxon>unclassified sequences</taxon>
        <taxon>metagenomes</taxon>
        <taxon>ecological metagenomes</taxon>
    </lineage>
</organism>
<dbReference type="InterPro" id="IPR001466">
    <property type="entry name" value="Beta-lactam-related"/>
</dbReference>
<reference evidence="4" key="1">
    <citation type="submission" date="2020-05" db="EMBL/GenBank/DDBJ databases">
        <authorList>
            <person name="Chiriac C."/>
            <person name="Salcher M."/>
            <person name="Ghai R."/>
            <person name="Kavagutti S V."/>
        </authorList>
    </citation>
    <scope>NUCLEOTIDE SEQUENCE</scope>
</reference>
<dbReference type="PANTHER" id="PTHR43283">
    <property type="entry name" value="BETA-LACTAMASE-RELATED"/>
    <property type="match status" value="1"/>
</dbReference>
<dbReference type="Gene3D" id="3.40.710.10">
    <property type="entry name" value="DD-peptidase/beta-lactamase superfamily"/>
    <property type="match status" value="1"/>
</dbReference>
<dbReference type="AlphaFoldDB" id="A0A6J7G5Y6"/>
<proteinExistence type="predicted"/>
<evidence type="ECO:0000313" key="3">
    <source>
        <dbReference type="EMBL" id="CAB4736852.1"/>
    </source>
</evidence>
<dbReference type="EMBL" id="CAEZSF010000076">
    <property type="protein sequence ID" value="CAB4538979.1"/>
    <property type="molecule type" value="Genomic_DNA"/>
</dbReference>
<feature type="domain" description="Beta-lactamase-related" evidence="1">
    <location>
        <begin position="14"/>
        <end position="343"/>
    </location>
</feature>
<dbReference type="SUPFAM" id="SSF56601">
    <property type="entry name" value="beta-lactamase/transpeptidase-like"/>
    <property type="match status" value="1"/>
</dbReference>